<accession>A0AAV7T9Q4</accession>
<comment type="caution">
    <text evidence="1">The sequence shown here is derived from an EMBL/GenBank/DDBJ whole genome shotgun (WGS) entry which is preliminary data.</text>
</comment>
<dbReference type="EMBL" id="JANPWB010000007">
    <property type="protein sequence ID" value="KAJ1173054.1"/>
    <property type="molecule type" value="Genomic_DNA"/>
</dbReference>
<sequence>MKVRPSATQIESWYGRGTLPFLQISLRGVDHSSDKAQEVPPLTHLALNIISRSTPHTPVTPASWHCFCRRCLARLQAHGILCPPAGCGPEVRRGRGAVVKYTANDRELDCMFK</sequence>
<gene>
    <name evidence="1" type="ORF">NDU88_004896</name>
</gene>
<name>A0AAV7T9Q4_PLEWA</name>
<reference evidence="1" key="1">
    <citation type="journal article" date="2022" name="bioRxiv">
        <title>Sequencing and chromosome-scale assembly of the giantPleurodeles waltlgenome.</title>
        <authorList>
            <person name="Brown T."/>
            <person name="Elewa A."/>
            <person name="Iarovenko S."/>
            <person name="Subramanian E."/>
            <person name="Araus A.J."/>
            <person name="Petzold A."/>
            <person name="Susuki M."/>
            <person name="Suzuki K.-i.T."/>
            <person name="Hayashi T."/>
            <person name="Toyoda A."/>
            <person name="Oliveira C."/>
            <person name="Osipova E."/>
            <person name="Leigh N.D."/>
            <person name="Simon A."/>
            <person name="Yun M.H."/>
        </authorList>
    </citation>
    <scope>NUCLEOTIDE SEQUENCE</scope>
    <source>
        <strain evidence="1">20211129_DDA</strain>
        <tissue evidence="1">Liver</tissue>
    </source>
</reference>
<proteinExistence type="predicted"/>
<protein>
    <submittedName>
        <fullName evidence="1">Uncharacterized protein</fullName>
    </submittedName>
</protein>
<dbReference type="AlphaFoldDB" id="A0AAV7T9Q4"/>
<organism evidence="1 2">
    <name type="scientific">Pleurodeles waltl</name>
    <name type="common">Iberian ribbed newt</name>
    <dbReference type="NCBI Taxonomy" id="8319"/>
    <lineage>
        <taxon>Eukaryota</taxon>
        <taxon>Metazoa</taxon>
        <taxon>Chordata</taxon>
        <taxon>Craniata</taxon>
        <taxon>Vertebrata</taxon>
        <taxon>Euteleostomi</taxon>
        <taxon>Amphibia</taxon>
        <taxon>Batrachia</taxon>
        <taxon>Caudata</taxon>
        <taxon>Salamandroidea</taxon>
        <taxon>Salamandridae</taxon>
        <taxon>Pleurodelinae</taxon>
        <taxon>Pleurodeles</taxon>
    </lineage>
</organism>
<evidence type="ECO:0000313" key="1">
    <source>
        <dbReference type="EMBL" id="KAJ1173054.1"/>
    </source>
</evidence>
<dbReference type="Proteomes" id="UP001066276">
    <property type="component" value="Chromosome 4_1"/>
</dbReference>
<keyword evidence="2" id="KW-1185">Reference proteome</keyword>
<evidence type="ECO:0000313" key="2">
    <source>
        <dbReference type="Proteomes" id="UP001066276"/>
    </source>
</evidence>